<feature type="region of interest" description="Disordered" evidence="1">
    <location>
        <begin position="364"/>
        <end position="407"/>
    </location>
</feature>
<dbReference type="EMBL" id="KQ993851">
    <property type="protein sequence ID" value="KZV48544.1"/>
    <property type="molecule type" value="Genomic_DNA"/>
</dbReference>
<proteinExistence type="predicted"/>
<dbReference type="Proteomes" id="UP000250235">
    <property type="component" value="Unassembled WGS sequence"/>
</dbReference>
<feature type="compositionally biased region" description="Polar residues" evidence="1">
    <location>
        <begin position="312"/>
        <end position="321"/>
    </location>
</feature>
<reference evidence="2 3" key="1">
    <citation type="journal article" date="2015" name="Proc. Natl. Acad. Sci. U.S.A.">
        <title>The resurrection genome of Boea hygrometrica: A blueprint for survival of dehydration.</title>
        <authorList>
            <person name="Xiao L."/>
            <person name="Yang G."/>
            <person name="Zhang L."/>
            <person name="Yang X."/>
            <person name="Zhao S."/>
            <person name="Ji Z."/>
            <person name="Zhou Q."/>
            <person name="Hu M."/>
            <person name="Wang Y."/>
            <person name="Chen M."/>
            <person name="Xu Y."/>
            <person name="Jin H."/>
            <person name="Xiao X."/>
            <person name="Hu G."/>
            <person name="Bao F."/>
            <person name="Hu Y."/>
            <person name="Wan P."/>
            <person name="Li L."/>
            <person name="Deng X."/>
            <person name="Kuang T."/>
            <person name="Xiang C."/>
            <person name="Zhu J.K."/>
            <person name="Oliver M.J."/>
            <person name="He Y."/>
        </authorList>
    </citation>
    <scope>NUCLEOTIDE SEQUENCE [LARGE SCALE GENOMIC DNA]</scope>
    <source>
        <strain evidence="3">cv. XS01</strain>
    </source>
</reference>
<evidence type="ECO:0000256" key="1">
    <source>
        <dbReference type="SAM" id="MobiDB-lite"/>
    </source>
</evidence>
<organism evidence="2 3">
    <name type="scientific">Dorcoceras hygrometricum</name>
    <dbReference type="NCBI Taxonomy" id="472368"/>
    <lineage>
        <taxon>Eukaryota</taxon>
        <taxon>Viridiplantae</taxon>
        <taxon>Streptophyta</taxon>
        <taxon>Embryophyta</taxon>
        <taxon>Tracheophyta</taxon>
        <taxon>Spermatophyta</taxon>
        <taxon>Magnoliopsida</taxon>
        <taxon>eudicotyledons</taxon>
        <taxon>Gunneridae</taxon>
        <taxon>Pentapetalae</taxon>
        <taxon>asterids</taxon>
        <taxon>lamiids</taxon>
        <taxon>Lamiales</taxon>
        <taxon>Gesneriaceae</taxon>
        <taxon>Didymocarpoideae</taxon>
        <taxon>Trichosporeae</taxon>
        <taxon>Loxocarpinae</taxon>
        <taxon>Dorcoceras</taxon>
    </lineage>
</organism>
<gene>
    <name evidence="2" type="ORF">F511_16805</name>
</gene>
<feature type="compositionally biased region" description="Basic residues" evidence="1">
    <location>
        <begin position="300"/>
        <end position="311"/>
    </location>
</feature>
<feature type="compositionally biased region" description="Polar residues" evidence="1">
    <location>
        <begin position="252"/>
        <end position="262"/>
    </location>
</feature>
<protein>
    <submittedName>
        <fullName evidence="2">Uncharacterized protein</fullName>
    </submittedName>
</protein>
<sequence length="590" mass="65512">MRRRYVLVNVSELTGIVSVTQIRVNVEFFANAKVIAGTVVSFIANRKLALTRDVFSKTFGLSTGVMASFLDIPNQTVVEMCGRFSGSDVPFRTPSKKKEMKIEFRLPHDIVAKALCGKAGSFDVVTSEKFDLMVAMSAGVEINWAQVLFQVFTAMVNNLTRQSQCFVVQLSVLLERLVKADLGKSVKFHPQKVLTNKSLHTYIKKNLDVRPAGESNKQTEDTTSGTDGGQSHMTKTDQEVAGQQPVEAGSQVAPTKSKSGTSSDEDSCPLERLKKRGAKRKQVVESSDSDATVSVPQVRVTKKHQTKRTSRATHTADQGESQPGPIPEIPARGDKDSTDDEHMECEYQTKTECQHGNVSIAAPGEQEKSTAGGPEGHVGTTPQTEGKIDDVEQVEQEESSNQTDKEAATNAGAIVVRSGPEQPAQQSLTFTGTFIFTPLEIREINWIYEMKVQKRVDEHRANFKPTEPFVNCDYMCIRFLSRELKEIARQHRDLRALAGLPLVAPKASIAGDAASIDIPQVTLSRPAQPQILAFEFSTQVNMSRQRQGKQLSRTSSLKRLHYDDVSRRFTMIRWFWKLSRSFRSDLRSVL</sequence>
<evidence type="ECO:0000313" key="2">
    <source>
        <dbReference type="EMBL" id="KZV48544.1"/>
    </source>
</evidence>
<keyword evidence="3" id="KW-1185">Reference proteome</keyword>
<accession>A0A2Z7CV42</accession>
<feature type="region of interest" description="Disordered" evidence="1">
    <location>
        <begin position="207"/>
        <end position="345"/>
    </location>
</feature>
<name>A0A2Z7CV42_9LAMI</name>
<evidence type="ECO:0000313" key="3">
    <source>
        <dbReference type="Proteomes" id="UP000250235"/>
    </source>
</evidence>
<dbReference type="AlphaFoldDB" id="A0A2Z7CV42"/>
<feature type="compositionally biased region" description="Polar residues" evidence="1">
    <location>
        <begin position="221"/>
        <end position="233"/>
    </location>
</feature>
<feature type="compositionally biased region" description="Polar residues" evidence="1">
    <location>
        <begin position="284"/>
        <end position="295"/>
    </location>
</feature>